<dbReference type="AlphaFoldDB" id="A0AAW2DUI4"/>
<evidence type="ECO:0000313" key="1">
    <source>
        <dbReference type="EMBL" id="KAL0014081.1"/>
    </source>
</evidence>
<sequence length="98" mass="11139">DGPKSTWTLLSQPTLLPLLSYPGTTWAPPSKFRREPSRKPPHFKLKLKHFTGRFNSPGLKIGTMLFLKAMPNSILMRSTLLTPLVHGPFKRPFLIFVI</sequence>
<protein>
    <submittedName>
        <fullName evidence="1">Uncharacterized protein</fullName>
    </submittedName>
</protein>
<organism evidence="1 2">
    <name type="scientific">Lithocarpus litseifolius</name>
    <dbReference type="NCBI Taxonomy" id="425828"/>
    <lineage>
        <taxon>Eukaryota</taxon>
        <taxon>Viridiplantae</taxon>
        <taxon>Streptophyta</taxon>
        <taxon>Embryophyta</taxon>
        <taxon>Tracheophyta</taxon>
        <taxon>Spermatophyta</taxon>
        <taxon>Magnoliopsida</taxon>
        <taxon>eudicotyledons</taxon>
        <taxon>Gunneridae</taxon>
        <taxon>Pentapetalae</taxon>
        <taxon>rosids</taxon>
        <taxon>fabids</taxon>
        <taxon>Fagales</taxon>
        <taxon>Fagaceae</taxon>
        <taxon>Lithocarpus</taxon>
    </lineage>
</organism>
<name>A0AAW2DUI4_9ROSI</name>
<comment type="caution">
    <text evidence="1">The sequence shown here is derived from an EMBL/GenBank/DDBJ whole genome shotgun (WGS) entry which is preliminary data.</text>
</comment>
<dbReference type="Proteomes" id="UP001459277">
    <property type="component" value="Unassembled WGS sequence"/>
</dbReference>
<gene>
    <name evidence="1" type="ORF">SO802_001150</name>
</gene>
<dbReference type="EMBL" id="JAZDWU010000001">
    <property type="protein sequence ID" value="KAL0014081.1"/>
    <property type="molecule type" value="Genomic_DNA"/>
</dbReference>
<reference evidence="1 2" key="1">
    <citation type="submission" date="2024-01" db="EMBL/GenBank/DDBJ databases">
        <title>A telomere-to-telomere, gap-free genome of sweet tea (Lithocarpus litseifolius).</title>
        <authorList>
            <person name="Zhou J."/>
        </authorList>
    </citation>
    <scope>NUCLEOTIDE SEQUENCE [LARGE SCALE GENOMIC DNA]</scope>
    <source>
        <strain evidence="1">Zhou-2022a</strain>
        <tissue evidence="1">Leaf</tissue>
    </source>
</reference>
<keyword evidence="2" id="KW-1185">Reference proteome</keyword>
<accession>A0AAW2DUI4</accession>
<feature type="non-terminal residue" evidence="1">
    <location>
        <position position="1"/>
    </location>
</feature>
<evidence type="ECO:0000313" key="2">
    <source>
        <dbReference type="Proteomes" id="UP001459277"/>
    </source>
</evidence>
<proteinExistence type="predicted"/>